<dbReference type="InterPro" id="IPR029019">
    <property type="entry name" value="HEX_eukaryotic_N"/>
</dbReference>
<dbReference type="Proteomes" id="UP000001307">
    <property type="component" value="Unassembled WGS sequence"/>
</dbReference>
<comment type="catalytic activity">
    <reaction evidence="9">
        <text>a ganglioside GM2 + H2O = a ganglioside GM3 + N-acetyl-beta-D-galactosamine</text>
        <dbReference type="Rhea" id="RHEA:47968"/>
        <dbReference type="ChEBI" id="CHEBI:15377"/>
        <dbReference type="ChEBI" id="CHEBI:28497"/>
        <dbReference type="ChEBI" id="CHEBI:79210"/>
        <dbReference type="ChEBI" id="CHEBI:79218"/>
    </reaction>
    <physiologicalReaction direction="left-to-right" evidence="9">
        <dbReference type="Rhea" id="RHEA:47969"/>
    </physiologicalReaction>
</comment>
<comment type="catalytic activity">
    <reaction evidence="8">
        <text>a ganglioside GM2 (d18:1(4E)) + H2O = a ganglioside GM3 (d18:1(4E)) + N-acetyl-beta-D-galactosamine</text>
        <dbReference type="Rhea" id="RHEA:47940"/>
        <dbReference type="ChEBI" id="CHEBI:15377"/>
        <dbReference type="ChEBI" id="CHEBI:28497"/>
        <dbReference type="ChEBI" id="CHEBI:60065"/>
        <dbReference type="ChEBI" id="CHEBI:71502"/>
    </reaction>
    <physiologicalReaction direction="left-to-right" evidence="8">
        <dbReference type="Rhea" id="RHEA:47941"/>
    </physiologicalReaction>
</comment>
<dbReference type="EC" id="3.2.1.52" evidence="12"/>
<dbReference type="PRINTS" id="PR00738">
    <property type="entry name" value="GLHYDRLASE20"/>
</dbReference>
<evidence type="ECO:0000256" key="6">
    <source>
        <dbReference type="ARBA" id="ARBA00023295"/>
    </source>
</evidence>
<dbReference type="Gene3D" id="3.30.379.10">
    <property type="entry name" value="Chitobiase/beta-hexosaminidase domain 2-like"/>
    <property type="match status" value="1"/>
</dbReference>
<dbReference type="Pfam" id="PF00728">
    <property type="entry name" value="Glyco_hydro_20"/>
    <property type="match status" value="1"/>
</dbReference>
<evidence type="ECO:0000256" key="14">
    <source>
        <dbReference type="SAM" id="SignalP"/>
    </source>
</evidence>
<keyword evidence="3 14" id="KW-0732">Signal</keyword>
<comment type="catalytic activity">
    <reaction evidence="7">
        <text>beta-D-GalNAc-(1-&gt;4)-alpha-L-IdoA-(1-&gt;3)-beta-D-GalNAc-4-sulfate-(1-&gt;4)-alpha-L-IdoA-(1-&gt;3)-D-GalNAc-4-sulfate + H2O = alpha-L-IdoA-(1-&gt;3)-beta-D-GalNAc-4-sulfate-(1-&gt;4)-alpha-L-IdoA-(1-&gt;3)-D-GalNAc-4-sulfate + N-acetyl-D-galactosamine</text>
        <dbReference type="Rhea" id="RHEA:64372"/>
        <dbReference type="ChEBI" id="CHEBI:15377"/>
        <dbReference type="ChEBI" id="CHEBI:28037"/>
        <dbReference type="ChEBI" id="CHEBI:152565"/>
        <dbReference type="ChEBI" id="CHEBI:152566"/>
    </reaction>
    <physiologicalReaction direction="left-to-right" evidence="7">
        <dbReference type="Rhea" id="RHEA:64373"/>
    </physiologicalReaction>
</comment>
<evidence type="ECO:0000313" key="17">
    <source>
        <dbReference type="EMBL" id="CBY20998.1"/>
    </source>
</evidence>
<evidence type="ECO:0000256" key="5">
    <source>
        <dbReference type="ARBA" id="ARBA00023180"/>
    </source>
</evidence>
<evidence type="ECO:0000256" key="13">
    <source>
        <dbReference type="PIRSR" id="PIRSR001093-1"/>
    </source>
</evidence>
<evidence type="ECO:0000256" key="1">
    <source>
        <dbReference type="ARBA" id="ARBA00001231"/>
    </source>
</evidence>
<evidence type="ECO:0000256" key="10">
    <source>
        <dbReference type="ARBA" id="ARBA00047301"/>
    </source>
</evidence>
<dbReference type="GO" id="GO:0016020">
    <property type="term" value="C:membrane"/>
    <property type="evidence" value="ECO:0007669"/>
    <property type="project" value="TreeGrafter"/>
</dbReference>
<dbReference type="InterPro" id="IPR025705">
    <property type="entry name" value="Beta_hexosaminidase_sua/sub"/>
</dbReference>
<dbReference type="SUPFAM" id="SSF55545">
    <property type="entry name" value="beta-N-acetylhexosaminidase-like domain"/>
    <property type="match status" value="1"/>
</dbReference>
<keyword evidence="18" id="KW-1185">Reference proteome</keyword>
<reference evidence="17" key="1">
    <citation type="journal article" date="2010" name="Science">
        <title>Plasticity of animal genome architecture unmasked by rapid evolution of a pelagic tunicate.</title>
        <authorList>
            <person name="Denoeud F."/>
            <person name="Henriet S."/>
            <person name="Mungpakdee S."/>
            <person name="Aury J.M."/>
            <person name="Da Silva C."/>
            <person name="Brinkmann H."/>
            <person name="Mikhaleva J."/>
            <person name="Olsen L.C."/>
            <person name="Jubin C."/>
            <person name="Canestro C."/>
            <person name="Bouquet J.M."/>
            <person name="Danks G."/>
            <person name="Poulain J."/>
            <person name="Campsteijn C."/>
            <person name="Adamski M."/>
            <person name="Cross I."/>
            <person name="Yadetie F."/>
            <person name="Muffato M."/>
            <person name="Louis A."/>
            <person name="Butcher S."/>
            <person name="Tsagkogeorga G."/>
            <person name="Konrad A."/>
            <person name="Singh S."/>
            <person name="Jensen M.F."/>
            <person name="Cong E.H."/>
            <person name="Eikeseth-Otteraa H."/>
            <person name="Noel B."/>
            <person name="Anthouard V."/>
            <person name="Porcel B.M."/>
            <person name="Kachouri-Lafond R."/>
            <person name="Nishino A."/>
            <person name="Ugolini M."/>
            <person name="Chourrout P."/>
            <person name="Nishida H."/>
            <person name="Aasland R."/>
            <person name="Huzurbazar S."/>
            <person name="Westhof E."/>
            <person name="Delsuc F."/>
            <person name="Lehrach H."/>
            <person name="Reinhardt R."/>
            <person name="Weissenbach J."/>
            <person name="Roy S.W."/>
            <person name="Artiguenave F."/>
            <person name="Postlethwait J.H."/>
            <person name="Manak J.R."/>
            <person name="Thompson E.M."/>
            <person name="Jaillon O."/>
            <person name="Du Pasquier L."/>
            <person name="Boudinot P."/>
            <person name="Liberles D.A."/>
            <person name="Volff J.N."/>
            <person name="Philippe H."/>
            <person name="Lenhard B."/>
            <person name="Roest Crollius H."/>
            <person name="Wincker P."/>
            <person name="Chourrout D."/>
        </authorList>
    </citation>
    <scope>NUCLEOTIDE SEQUENCE [LARGE SCALE GENOMIC DNA]</scope>
</reference>
<evidence type="ECO:0000256" key="8">
    <source>
        <dbReference type="ARBA" id="ARBA00043767"/>
    </source>
</evidence>
<feature type="active site" description="Proton donor" evidence="13">
    <location>
        <position position="329"/>
    </location>
</feature>
<dbReference type="SUPFAM" id="SSF51445">
    <property type="entry name" value="(Trans)glycosidases"/>
    <property type="match status" value="1"/>
</dbReference>
<dbReference type="InterPro" id="IPR017853">
    <property type="entry name" value="GH"/>
</dbReference>
<feature type="domain" description="Beta-hexosaminidase eukaryotic type N-terminal" evidence="16">
    <location>
        <begin position="30"/>
        <end position="152"/>
    </location>
</feature>
<dbReference type="CDD" id="cd06562">
    <property type="entry name" value="GH20_HexA_HexB-like"/>
    <property type="match status" value="1"/>
</dbReference>
<dbReference type="FunFam" id="3.20.20.80:FF:000063">
    <property type="entry name" value="Beta-hexosaminidase"/>
    <property type="match status" value="1"/>
</dbReference>
<dbReference type="PANTHER" id="PTHR22600:SF21">
    <property type="entry name" value="BETA-HEXOSAMINIDASE A"/>
    <property type="match status" value="1"/>
</dbReference>
<dbReference type="AlphaFoldDB" id="E4WR09"/>
<comment type="catalytic activity">
    <reaction evidence="11">
        <text>N-acetyl-beta-D-6-sulfogalactosaminyl-(1-&gt;4)-alpha-L-iduronyl-(1-&gt;3)-N-acetyl-D-6-sulfogalactosamine + H2O = alpha-L-iduronyl-(1-&gt;3)-N-acetyl-D-6-sulfogalactosamine + N-acetyl-D-6-sulfogalactosamine</text>
        <dbReference type="Rhea" id="RHEA:64384"/>
        <dbReference type="ChEBI" id="CHEBI:15377"/>
        <dbReference type="ChEBI" id="CHEBI:152567"/>
        <dbReference type="ChEBI" id="CHEBI:152568"/>
        <dbReference type="ChEBI" id="CHEBI:153064"/>
    </reaction>
    <physiologicalReaction direction="left-to-right" evidence="11">
        <dbReference type="Rhea" id="RHEA:64385"/>
    </physiologicalReaction>
</comment>
<dbReference type="InParanoid" id="E4WR09"/>
<keyword evidence="6 12" id="KW-0326">Glycosidase</keyword>
<evidence type="ECO:0000256" key="7">
    <source>
        <dbReference type="ARBA" id="ARBA00023505"/>
    </source>
</evidence>
<dbReference type="FunCoup" id="E4WR09">
    <property type="interactions" value="40"/>
</dbReference>
<evidence type="ECO:0000313" key="18">
    <source>
        <dbReference type="Proteomes" id="UP000001307"/>
    </source>
</evidence>
<keyword evidence="4 12" id="KW-0378">Hydrolase</keyword>
<evidence type="ECO:0000259" key="16">
    <source>
        <dbReference type="Pfam" id="PF14845"/>
    </source>
</evidence>
<dbReference type="Gene3D" id="3.20.20.80">
    <property type="entry name" value="Glycosidases"/>
    <property type="match status" value="1"/>
</dbReference>
<comment type="similarity">
    <text evidence="2 12">Belongs to the glycosyl hydrolase 20 family.</text>
</comment>
<accession>E4WR09</accession>
<evidence type="ECO:0000256" key="11">
    <source>
        <dbReference type="ARBA" id="ARBA00049464"/>
    </source>
</evidence>
<evidence type="ECO:0000256" key="2">
    <source>
        <dbReference type="ARBA" id="ARBA00006285"/>
    </source>
</evidence>
<protein>
    <recommendedName>
        <fullName evidence="12">Beta-hexosaminidase</fullName>
        <ecNumber evidence="12">3.2.1.52</ecNumber>
    </recommendedName>
</protein>
<dbReference type="InterPro" id="IPR015883">
    <property type="entry name" value="Glyco_hydro_20_cat"/>
</dbReference>
<gene>
    <name evidence="17" type="ORF">GSOID_T00001009001</name>
</gene>
<organism evidence="17">
    <name type="scientific">Oikopleura dioica</name>
    <name type="common">Tunicate</name>
    <dbReference type="NCBI Taxonomy" id="34765"/>
    <lineage>
        <taxon>Eukaryota</taxon>
        <taxon>Metazoa</taxon>
        <taxon>Chordata</taxon>
        <taxon>Tunicata</taxon>
        <taxon>Appendicularia</taxon>
        <taxon>Copelata</taxon>
        <taxon>Oikopleuridae</taxon>
        <taxon>Oikopleura</taxon>
    </lineage>
</organism>
<dbReference type="GO" id="GO:0004563">
    <property type="term" value="F:beta-N-acetylhexosaminidase activity"/>
    <property type="evidence" value="ECO:0007669"/>
    <property type="project" value="UniProtKB-EC"/>
</dbReference>
<dbReference type="OrthoDB" id="428480at2759"/>
<evidence type="ECO:0000256" key="9">
    <source>
        <dbReference type="ARBA" id="ARBA00043827"/>
    </source>
</evidence>
<evidence type="ECO:0000256" key="4">
    <source>
        <dbReference type="ARBA" id="ARBA00022801"/>
    </source>
</evidence>
<name>E4WR09_OIKDI</name>
<dbReference type="GO" id="GO:0005975">
    <property type="term" value="P:carbohydrate metabolic process"/>
    <property type="evidence" value="ECO:0007669"/>
    <property type="project" value="InterPro"/>
</dbReference>
<comment type="catalytic activity">
    <reaction evidence="10">
        <text>N-acetyl-beta-D-galactosaminyl-(1-&gt;4)-beta-D-3-sulfogalactosyl-(1-&gt;4)-beta-D-glucosyl-(1&lt;-&gt;1')-ceramide + H2O = a beta-D-3-sulfogalactosyl-(1-&gt;4)-beta-D-glucosyl-(1&lt;-&gt;1')-ceramide + N-acetyl-beta-D-galactosamine</text>
        <dbReference type="Rhea" id="RHEA:48276"/>
        <dbReference type="ChEBI" id="CHEBI:15377"/>
        <dbReference type="ChEBI" id="CHEBI:28497"/>
        <dbReference type="ChEBI" id="CHEBI:90163"/>
        <dbReference type="ChEBI" id="CHEBI:90164"/>
    </reaction>
    <physiologicalReaction direction="left-to-right" evidence="10">
        <dbReference type="Rhea" id="RHEA:48277"/>
    </physiologicalReaction>
</comment>
<dbReference type="PANTHER" id="PTHR22600">
    <property type="entry name" value="BETA-HEXOSAMINIDASE"/>
    <property type="match status" value="1"/>
</dbReference>
<sequence length="548" mass="62382">MRFLSAFLFGNALTNAADRFLPPWKFVGTVWPQPQSMVVKEDYQILDANIQFILTPDSPQCDIIPDVFQRYQALIRSHFKSASSSKKLKFSSSPAGVIDTIEVKIVNCENLPSQNMNESYTLQVGSPSSEKVELTAMAEWGVIHGLETLTQMIHDIDYRPSINSTMITDWPRFPFRGFLIDTSRHYLPVSVIKAQITAMSWNKYNVLHWHIVDLESFPYQSQVLPELSFLGAYTPLHVYTINEIKDIIEFARLRGVRVVPEFDTPGHTDSWGPGAGPKFLTPCYTNGKPDGTRGPINPIYQENYNLMRKLFTEVNQVFSDSYLHLGGDEVPFGCWKSNPDITDYMTKHNLTTYAQIEQVWVQGMVDIAHDLKKNYVVWEEVFVNGVKISNETVVEVWKGKTGTWKDTMSAVTKSGHKAILASPWYLNYISYGVDWEGYYNIEPTDFNGTNAQYELVMGGSAAMWGEYVDGTNILPRIWPRASAVAERLWSDKSVNSSAAARWRLNEWRCKMLARGLPAEPELHNPNIDPNYGYCPTPFDPFNNAHFLF</sequence>
<feature type="domain" description="Glycoside hydrolase family 20 catalytic" evidence="15">
    <location>
        <begin position="173"/>
        <end position="491"/>
    </location>
</feature>
<evidence type="ECO:0000256" key="3">
    <source>
        <dbReference type="ARBA" id="ARBA00022729"/>
    </source>
</evidence>
<dbReference type="PIRSF" id="PIRSF001093">
    <property type="entry name" value="B-hxosamndse_ab_euk"/>
    <property type="match status" value="1"/>
</dbReference>
<keyword evidence="5" id="KW-0325">Glycoprotein</keyword>
<dbReference type="GO" id="GO:0006689">
    <property type="term" value="P:ganglioside catabolic process"/>
    <property type="evidence" value="ECO:0007669"/>
    <property type="project" value="TreeGrafter"/>
</dbReference>
<feature type="chain" id="PRO_5003190553" description="Beta-hexosaminidase" evidence="14">
    <location>
        <begin position="17"/>
        <end position="548"/>
    </location>
</feature>
<dbReference type="EMBL" id="FN653015">
    <property type="protein sequence ID" value="CBY20998.1"/>
    <property type="molecule type" value="Genomic_DNA"/>
</dbReference>
<proteinExistence type="inferred from homology"/>
<dbReference type="GO" id="GO:0030203">
    <property type="term" value="P:glycosaminoglycan metabolic process"/>
    <property type="evidence" value="ECO:0007669"/>
    <property type="project" value="TreeGrafter"/>
</dbReference>
<dbReference type="InterPro" id="IPR029018">
    <property type="entry name" value="Hex-like_dom2"/>
</dbReference>
<evidence type="ECO:0000256" key="12">
    <source>
        <dbReference type="PIRNR" id="PIRNR001093"/>
    </source>
</evidence>
<dbReference type="Pfam" id="PF14845">
    <property type="entry name" value="Glycohydro_20b2"/>
    <property type="match status" value="1"/>
</dbReference>
<comment type="catalytic activity">
    <reaction evidence="1 12">
        <text>Hydrolysis of terminal non-reducing N-acetyl-D-hexosamine residues in N-acetyl-beta-D-hexosaminides.</text>
        <dbReference type="EC" id="3.2.1.52"/>
    </reaction>
</comment>
<evidence type="ECO:0000259" key="15">
    <source>
        <dbReference type="Pfam" id="PF00728"/>
    </source>
</evidence>
<dbReference type="GO" id="GO:0005764">
    <property type="term" value="C:lysosome"/>
    <property type="evidence" value="ECO:0007669"/>
    <property type="project" value="TreeGrafter"/>
</dbReference>
<feature type="signal peptide" evidence="14">
    <location>
        <begin position="1"/>
        <end position="16"/>
    </location>
</feature>